<organism evidence="5 6">
    <name type="scientific">Microcaecilia unicolor</name>
    <dbReference type="NCBI Taxonomy" id="1415580"/>
    <lineage>
        <taxon>Eukaryota</taxon>
        <taxon>Metazoa</taxon>
        <taxon>Chordata</taxon>
        <taxon>Craniata</taxon>
        <taxon>Vertebrata</taxon>
        <taxon>Euteleostomi</taxon>
        <taxon>Amphibia</taxon>
        <taxon>Gymnophiona</taxon>
        <taxon>Siphonopidae</taxon>
        <taxon>Microcaecilia</taxon>
    </lineage>
</organism>
<gene>
    <name evidence="6" type="primary">LOC115466086</name>
</gene>
<evidence type="ECO:0000256" key="3">
    <source>
        <dbReference type="SAM" id="Phobius"/>
    </source>
</evidence>
<keyword evidence="1" id="KW-0430">Lectin</keyword>
<dbReference type="InterPro" id="IPR033989">
    <property type="entry name" value="CD209-like_CTLD"/>
</dbReference>
<dbReference type="Gene3D" id="3.10.100.10">
    <property type="entry name" value="Mannose-Binding Protein A, subunit A"/>
    <property type="match status" value="1"/>
</dbReference>
<dbReference type="PROSITE" id="PS50041">
    <property type="entry name" value="C_TYPE_LECTIN_2"/>
    <property type="match status" value="1"/>
</dbReference>
<protein>
    <submittedName>
        <fullName evidence="6">Hepatic lectin-like isoform X1</fullName>
    </submittedName>
</protein>
<dbReference type="InParanoid" id="A0A6P7XKF1"/>
<dbReference type="CDD" id="cd03590">
    <property type="entry name" value="CLECT_DC-SIGN_like"/>
    <property type="match status" value="1"/>
</dbReference>
<dbReference type="AlphaFoldDB" id="A0A6P7XKF1"/>
<accession>A0A6P7XKF1</accession>
<evidence type="ECO:0000313" key="6">
    <source>
        <dbReference type="RefSeq" id="XP_030052963.1"/>
    </source>
</evidence>
<sequence length="291" mass="32954">MDADIPVAHQRLMDEVVIFGDRGSLPSRVRSLYPLYGLLGIAYVFIFILCVVSFSRAPQVPAPVSGNETIPELADVKKRVHAISEKAEALKSEVGADFDQLYLKAQNTSSRVDAIELDLSSLKSEAQKPSSRVKAIGSDVSSLKLQVSVLSSQFLALEKAVEIETPCGFLWKQFEDHCYFFYKGELNWMDAKVMCEAKNATLAVITSAREQNFLSSRTDNERYWIGLSDLNKEGEWEWIDGTDYNSSYKFWKTDEPNNFDRSEDCAHLWSMGEWNDVHCTYVCNAICERQL</sequence>
<dbReference type="InterPro" id="IPR016187">
    <property type="entry name" value="CTDL_fold"/>
</dbReference>
<dbReference type="Proteomes" id="UP000515156">
    <property type="component" value="Chromosome 3"/>
</dbReference>
<dbReference type="RefSeq" id="XP_030052963.1">
    <property type="nucleotide sequence ID" value="XM_030197103.1"/>
</dbReference>
<dbReference type="InterPro" id="IPR018378">
    <property type="entry name" value="C-type_lectin_CS"/>
</dbReference>
<dbReference type="Pfam" id="PF00059">
    <property type="entry name" value="Lectin_C"/>
    <property type="match status" value="1"/>
</dbReference>
<evidence type="ECO:0000259" key="4">
    <source>
        <dbReference type="PROSITE" id="PS50041"/>
    </source>
</evidence>
<evidence type="ECO:0000313" key="5">
    <source>
        <dbReference type="Proteomes" id="UP000515156"/>
    </source>
</evidence>
<keyword evidence="2" id="KW-1015">Disulfide bond</keyword>
<evidence type="ECO:0000256" key="2">
    <source>
        <dbReference type="ARBA" id="ARBA00023157"/>
    </source>
</evidence>
<dbReference type="SMART" id="SM00034">
    <property type="entry name" value="CLECT"/>
    <property type="match status" value="1"/>
</dbReference>
<dbReference type="SUPFAM" id="SSF56436">
    <property type="entry name" value="C-type lectin-like"/>
    <property type="match status" value="1"/>
</dbReference>
<keyword evidence="3" id="KW-0812">Transmembrane</keyword>
<dbReference type="GeneID" id="115466086"/>
<feature type="transmembrane region" description="Helical" evidence="3">
    <location>
        <begin position="32"/>
        <end position="54"/>
    </location>
</feature>
<dbReference type="InterPro" id="IPR016186">
    <property type="entry name" value="C-type_lectin-like/link_sf"/>
</dbReference>
<dbReference type="GO" id="GO:0030246">
    <property type="term" value="F:carbohydrate binding"/>
    <property type="evidence" value="ECO:0007669"/>
    <property type="project" value="UniProtKB-KW"/>
</dbReference>
<keyword evidence="3" id="KW-0472">Membrane</keyword>
<keyword evidence="5" id="KW-1185">Reference proteome</keyword>
<evidence type="ECO:0000256" key="1">
    <source>
        <dbReference type="ARBA" id="ARBA00022734"/>
    </source>
</evidence>
<dbReference type="PROSITE" id="PS00615">
    <property type="entry name" value="C_TYPE_LECTIN_1"/>
    <property type="match status" value="1"/>
</dbReference>
<keyword evidence="3" id="KW-1133">Transmembrane helix</keyword>
<dbReference type="InterPro" id="IPR001304">
    <property type="entry name" value="C-type_lectin-like"/>
</dbReference>
<name>A0A6P7XKF1_9AMPH</name>
<proteinExistence type="predicted"/>
<dbReference type="InterPro" id="IPR050111">
    <property type="entry name" value="C-type_lectin/snaclec_domain"/>
</dbReference>
<dbReference type="KEGG" id="muo:115466086"/>
<feature type="domain" description="C-type lectin" evidence="4">
    <location>
        <begin position="174"/>
        <end position="288"/>
    </location>
</feature>
<dbReference type="OrthoDB" id="2142683at2759"/>
<dbReference type="PANTHER" id="PTHR22803">
    <property type="entry name" value="MANNOSE, PHOSPHOLIPASE, LECTIN RECEPTOR RELATED"/>
    <property type="match status" value="1"/>
</dbReference>
<reference evidence="6" key="1">
    <citation type="submission" date="2025-08" db="UniProtKB">
        <authorList>
            <consortium name="RefSeq"/>
        </authorList>
    </citation>
    <scope>IDENTIFICATION</scope>
</reference>